<dbReference type="GO" id="GO:0003677">
    <property type="term" value="F:DNA binding"/>
    <property type="evidence" value="ECO:0007669"/>
    <property type="project" value="UniProtKB-UniRule"/>
</dbReference>
<keyword evidence="3 6" id="KW-0548">Nucleotidyltransferase</keyword>
<organism evidence="15 16">
    <name type="scientific">Candidatus Nomurabacteria bacterium GWB1_40_6</name>
    <dbReference type="NCBI Taxonomy" id="1801727"/>
    <lineage>
        <taxon>Bacteria</taxon>
        <taxon>Candidatus Nomuraibacteriota</taxon>
    </lineage>
</organism>
<dbReference type="Pfam" id="PF04563">
    <property type="entry name" value="RNA_pol_Rpb2_1"/>
    <property type="match status" value="1"/>
</dbReference>
<dbReference type="Gene3D" id="3.90.1110.10">
    <property type="entry name" value="RNA polymerase Rpb2, domain 2"/>
    <property type="match status" value="1"/>
</dbReference>
<evidence type="ECO:0000259" key="13">
    <source>
        <dbReference type="Pfam" id="PF04565"/>
    </source>
</evidence>
<dbReference type="AlphaFoldDB" id="A0A1F6TMR4"/>
<dbReference type="InterPro" id="IPR037033">
    <property type="entry name" value="DNA-dir_RNAP_su2_hyb_sf"/>
</dbReference>
<feature type="domain" description="RNA polymerase beta subunit protrusion" evidence="12">
    <location>
        <begin position="24"/>
        <end position="371"/>
    </location>
</feature>
<dbReference type="CDD" id="cd00653">
    <property type="entry name" value="RNA_pol_B_RPB2"/>
    <property type="match status" value="1"/>
</dbReference>
<comment type="similarity">
    <text evidence="6 7">Belongs to the RNA polymerase beta chain family.</text>
</comment>
<evidence type="ECO:0000259" key="11">
    <source>
        <dbReference type="Pfam" id="PF04561"/>
    </source>
</evidence>
<dbReference type="PROSITE" id="PS01166">
    <property type="entry name" value="RNA_POL_BETA"/>
    <property type="match status" value="1"/>
</dbReference>
<dbReference type="GO" id="GO:0003899">
    <property type="term" value="F:DNA-directed RNA polymerase activity"/>
    <property type="evidence" value="ECO:0007669"/>
    <property type="project" value="UniProtKB-UniRule"/>
</dbReference>
<dbReference type="Gene3D" id="3.90.1800.10">
    <property type="entry name" value="RNA polymerase alpha subunit dimerisation domain"/>
    <property type="match status" value="1"/>
</dbReference>
<dbReference type="InterPro" id="IPR007642">
    <property type="entry name" value="RNA_pol_Rpb2_2"/>
</dbReference>
<dbReference type="Pfam" id="PF04565">
    <property type="entry name" value="RNA_pol_Rpb2_3"/>
    <property type="match status" value="1"/>
</dbReference>
<dbReference type="Proteomes" id="UP000176484">
    <property type="component" value="Unassembled WGS sequence"/>
</dbReference>
<feature type="domain" description="DNA-directed RNA polymerase subunit 2 hybrid-binding" evidence="9">
    <location>
        <begin position="591"/>
        <end position="983"/>
    </location>
</feature>
<evidence type="ECO:0000259" key="9">
    <source>
        <dbReference type="Pfam" id="PF00562"/>
    </source>
</evidence>
<evidence type="ECO:0000259" key="10">
    <source>
        <dbReference type="Pfam" id="PF04560"/>
    </source>
</evidence>
<evidence type="ECO:0000256" key="6">
    <source>
        <dbReference type="HAMAP-Rule" id="MF_01321"/>
    </source>
</evidence>
<dbReference type="GO" id="GO:0032549">
    <property type="term" value="F:ribonucleoside binding"/>
    <property type="evidence" value="ECO:0007669"/>
    <property type="project" value="InterPro"/>
</dbReference>
<dbReference type="GO" id="GO:0000428">
    <property type="term" value="C:DNA-directed RNA polymerase complex"/>
    <property type="evidence" value="ECO:0007669"/>
    <property type="project" value="UniProtKB-KW"/>
</dbReference>
<evidence type="ECO:0000313" key="15">
    <source>
        <dbReference type="EMBL" id="OGI46421.1"/>
    </source>
</evidence>
<dbReference type="HAMAP" id="MF_01321">
    <property type="entry name" value="RNApol_bact_RpoB"/>
    <property type="match status" value="1"/>
</dbReference>
<dbReference type="InterPro" id="IPR010243">
    <property type="entry name" value="RNA_pol_bsu_bac"/>
</dbReference>
<dbReference type="InterPro" id="IPR007641">
    <property type="entry name" value="RNA_pol_Rpb2_7"/>
</dbReference>
<dbReference type="InterPro" id="IPR037034">
    <property type="entry name" value="RNA_pol_Rpb2_2_sf"/>
</dbReference>
<dbReference type="EC" id="2.7.7.6" evidence="6 8"/>
<keyword evidence="4 6" id="KW-0804">Transcription</keyword>
<evidence type="ECO:0000256" key="1">
    <source>
        <dbReference type="ARBA" id="ARBA00022478"/>
    </source>
</evidence>
<dbReference type="Gene3D" id="2.40.50.150">
    <property type="match status" value="1"/>
</dbReference>
<accession>A0A1F6TMR4</accession>
<evidence type="ECO:0000256" key="5">
    <source>
        <dbReference type="ARBA" id="ARBA00048552"/>
    </source>
</evidence>
<gene>
    <name evidence="6" type="primary">rpoB</name>
    <name evidence="15" type="ORF">A2121_00600</name>
</gene>
<reference evidence="15 16" key="1">
    <citation type="journal article" date="2016" name="Nat. Commun.">
        <title>Thousands of microbial genomes shed light on interconnected biogeochemical processes in an aquifer system.</title>
        <authorList>
            <person name="Anantharaman K."/>
            <person name="Brown C.T."/>
            <person name="Hug L.A."/>
            <person name="Sharon I."/>
            <person name="Castelle C.J."/>
            <person name="Probst A.J."/>
            <person name="Thomas B.C."/>
            <person name="Singh A."/>
            <person name="Wilkins M.J."/>
            <person name="Karaoz U."/>
            <person name="Brodie E.L."/>
            <person name="Williams K.H."/>
            <person name="Hubbard S.S."/>
            <person name="Banfield J.F."/>
        </authorList>
    </citation>
    <scope>NUCLEOTIDE SEQUENCE [LARGE SCALE GENOMIC DNA]</scope>
</reference>
<feature type="domain" description="RNA polymerase Rpb2" evidence="11">
    <location>
        <begin position="151"/>
        <end position="327"/>
    </location>
</feature>
<dbReference type="Gene3D" id="2.30.150.10">
    <property type="entry name" value="DNA-directed RNA polymerase, beta subunit, external 1 domain"/>
    <property type="match status" value="1"/>
</dbReference>
<keyword evidence="2 6" id="KW-0808">Transferase</keyword>
<dbReference type="GO" id="GO:0006351">
    <property type="term" value="P:DNA-templated transcription"/>
    <property type="evidence" value="ECO:0007669"/>
    <property type="project" value="UniProtKB-UniRule"/>
</dbReference>
<comment type="subunit">
    <text evidence="6 8">The RNAP catalytic core consists of 2 alpha, 1 beta, 1 beta' and 1 omega subunit. When a sigma factor is associated with the core the holoenzyme is formed, which can initiate transcription.</text>
</comment>
<dbReference type="NCBIfam" id="TIGR02013">
    <property type="entry name" value="rpoB"/>
    <property type="match status" value="1"/>
</dbReference>
<proteinExistence type="inferred from homology"/>
<dbReference type="EMBL" id="MFTD01000021">
    <property type="protein sequence ID" value="OGI46421.1"/>
    <property type="molecule type" value="Genomic_DNA"/>
</dbReference>
<evidence type="ECO:0000259" key="12">
    <source>
        <dbReference type="Pfam" id="PF04563"/>
    </source>
</evidence>
<sequence>MQKETKRPKKFFGRYKKPLVGFPNLIEAQVKSFKWLVETGIGEVFKEFSPIIDYSGKKFQLEFTSFSLSESKVDENDSKINKLSYQGLLKARVKLTNKILGTVKEQEIFMSEVPLMTPHGTFIINGVERVIVPQLARSFGVFFTEAESKGTKYFGAKIIPARGVWIEIASEADGAIYIRIDKKRKFPATALLRAMGYETDEAILKAFDADSTIKETIKASLAKDGIKTQSDAYVEIYKRLRDGDMATADNAKEFINSLFTAERYDLSPVGRFRFNQRFSKPMDETEMARRTINKEDLVTVISNIITLNNTPLAKADDIDHLGQRRVRFVGEILQQKIRTGMMQIKRNIQDRMSIIDVDTAMPIAIINQRPLQARIKEFFTTNQLSQFMAQENVLYEMEHLRTLSALGPGGLTRERAGLEVRDVHPSHYGRVCPIHTPEGPNIGLILHLSTYAKINDFGIIETPYVKVKNGKITGEVVYLNALEEEKYNIAHAGIPYDEDGKITKDKVEARIKTEPGMVSKNEVDFIDVAPNQAFSIATSMIPFLEHNNANRALMGSNMQKQAVPCVLPEMPIVATGIEELAPRDSGRLVISEEDGVVSYLDAKKIVVKGLAHKATAEGKKEVTYTLVNFLRNNNFAVFHQRPLVNVGDKVKKGEVLADTSSTVNGQISLGQNIFVAFLSWSGSTYEDAIIVSERLVKKSKFTSVYVEEFTCVVRDTKLGPEITTRDIPNVGELKLKDLDEDGVVRIGAEVRENDILVGKITPKGETELTPEERLLRSIFAEKARDVKDTSLRMEHGKRGRIIGVKIFSRDLGHTLEAGIIKKIVIEIAQIRNISVGDKLSGRHGNKGVISMILPEEDMPYTADGTPIDIILSPLGVPSRMNLGQILEMHLGMAANSLGYQAIVPPFLGAKSEEIKEELKKAGLPENGKLKLFDGRTGEAFQQDIAVGYMYMLKLHHMVEDKIHMRSIGPYSLITQQPLGGKAQGGGQRFGEMEVWALEGYGAAYTLREMLTIKSDDILGRSATFDSIIKNETIRPPNSPASFNVLLNYLRGLALDVDLKKSGDKVR</sequence>
<dbReference type="InterPro" id="IPR015712">
    <property type="entry name" value="DNA-dir_RNA_pol_su2"/>
</dbReference>
<evidence type="ECO:0000256" key="2">
    <source>
        <dbReference type="ARBA" id="ARBA00022679"/>
    </source>
</evidence>
<dbReference type="InterPro" id="IPR014724">
    <property type="entry name" value="RNA_pol_RPB2_OB-fold"/>
</dbReference>
<dbReference type="Gene3D" id="2.40.270.10">
    <property type="entry name" value="DNA-directed RNA polymerase, subunit 2, domain 6"/>
    <property type="match status" value="2"/>
</dbReference>
<dbReference type="Pfam" id="PF04561">
    <property type="entry name" value="RNA_pol_Rpb2_2"/>
    <property type="match status" value="1"/>
</dbReference>
<comment type="caution">
    <text evidence="15">The sequence shown here is derived from an EMBL/GenBank/DDBJ whole genome shotgun (WGS) entry which is preliminary data.</text>
</comment>
<evidence type="ECO:0000256" key="3">
    <source>
        <dbReference type="ARBA" id="ARBA00022695"/>
    </source>
</evidence>
<dbReference type="InterPro" id="IPR007645">
    <property type="entry name" value="RNA_pol_Rpb2_3"/>
</dbReference>
<dbReference type="NCBIfam" id="NF001616">
    <property type="entry name" value="PRK00405.1"/>
    <property type="match status" value="1"/>
</dbReference>
<feature type="domain" description="DNA-directed RNA polymerase beta subunit external 1" evidence="14">
    <location>
        <begin position="464"/>
        <end position="529"/>
    </location>
</feature>
<name>A0A1F6TMR4_9BACT</name>
<dbReference type="Pfam" id="PF04560">
    <property type="entry name" value="RNA_pol_Rpb2_7"/>
    <property type="match status" value="1"/>
</dbReference>
<dbReference type="InterPro" id="IPR007121">
    <property type="entry name" value="RNA_pol_bsu_CS"/>
</dbReference>
<dbReference type="Gene3D" id="3.90.1100.10">
    <property type="match status" value="1"/>
</dbReference>
<comment type="catalytic activity">
    <reaction evidence="5 6 8">
        <text>RNA(n) + a ribonucleoside 5'-triphosphate = RNA(n+1) + diphosphate</text>
        <dbReference type="Rhea" id="RHEA:21248"/>
        <dbReference type="Rhea" id="RHEA-COMP:14527"/>
        <dbReference type="Rhea" id="RHEA-COMP:17342"/>
        <dbReference type="ChEBI" id="CHEBI:33019"/>
        <dbReference type="ChEBI" id="CHEBI:61557"/>
        <dbReference type="ChEBI" id="CHEBI:140395"/>
        <dbReference type="EC" id="2.7.7.6"/>
    </reaction>
</comment>
<dbReference type="InterPro" id="IPR019462">
    <property type="entry name" value="DNA-dir_RNA_pol_bsu_external_1"/>
</dbReference>
<comment type="function">
    <text evidence="6 8">DNA-dependent RNA polymerase catalyzes the transcription of DNA into RNA using the four ribonucleoside triphosphates as substrates.</text>
</comment>
<dbReference type="PANTHER" id="PTHR20856">
    <property type="entry name" value="DNA-DIRECTED RNA POLYMERASE I SUBUNIT 2"/>
    <property type="match status" value="1"/>
</dbReference>
<feature type="domain" description="RNA polymerase Rpb2" evidence="13">
    <location>
        <begin position="386"/>
        <end position="454"/>
    </location>
</feature>
<feature type="domain" description="RNA polymerase Rpb2" evidence="10">
    <location>
        <begin position="985"/>
        <end position="1059"/>
    </location>
</feature>
<dbReference type="InterPro" id="IPR042107">
    <property type="entry name" value="DNA-dir_RNA_pol_bsu_ext_1_sf"/>
</dbReference>
<dbReference type="InterPro" id="IPR007644">
    <property type="entry name" value="RNA_pol_bsu_protrusion"/>
</dbReference>
<evidence type="ECO:0000313" key="16">
    <source>
        <dbReference type="Proteomes" id="UP000176484"/>
    </source>
</evidence>
<evidence type="ECO:0000256" key="8">
    <source>
        <dbReference type="RuleBase" id="RU363031"/>
    </source>
</evidence>
<dbReference type="Pfam" id="PF10385">
    <property type="entry name" value="RNA_pol_Rpb2_45"/>
    <property type="match status" value="1"/>
</dbReference>
<keyword evidence="1 6" id="KW-0240">DNA-directed RNA polymerase</keyword>
<dbReference type="Pfam" id="PF00562">
    <property type="entry name" value="RNA_pol_Rpb2_6"/>
    <property type="match status" value="1"/>
</dbReference>
<protein>
    <recommendedName>
        <fullName evidence="6 8">DNA-directed RNA polymerase subunit beta</fullName>
        <shortName evidence="6">RNAP subunit beta</shortName>
        <ecNumber evidence="6 8">2.7.7.6</ecNumber>
    </recommendedName>
    <alternativeName>
        <fullName evidence="6">RNA polymerase subunit beta</fullName>
    </alternativeName>
    <alternativeName>
        <fullName evidence="6">Transcriptase subunit beta</fullName>
    </alternativeName>
</protein>
<evidence type="ECO:0000259" key="14">
    <source>
        <dbReference type="Pfam" id="PF10385"/>
    </source>
</evidence>
<evidence type="ECO:0000256" key="4">
    <source>
        <dbReference type="ARBA" id="ARBA00023163"/>
    </source>
</evidence>
<dbReference type="InterPro" id="IPR007120">
    <property type="entry name" value="DNA-dir_RNAP_su2_dom"/>
</dbReference>
<dbReference type="SUPFAM" id="SSF64484">
    <property type="entry name" value="beta and beta-prime subunits of DNA dependent RNA-polymerase"/>
    <property type="match status" value="1"/>
</dbReference>
<dbReference type="Gene3D" id="2.40.50.100">
    <property type="match status" value="1"/>
</dbReference>
<evidence type="ECO:0000256" key="7">
    <source>
        <dbReference type="RuleBase" id="RU000434"/>
    </source>
</evidence>